<proteinExistence type="predicted"/>
<evidence type="ECO:0000259" key="3">
    <source>
        <dbReference type="PROSITE" id="PS50013"/>
    </source>
</evidence>
<comment type="caution">
    <text evidence="4">The sequence shown here is derived from an EMBL/GenBank/DDBJ whole genome shotgun (WGS) entry which is preliminary data.</text>
</comment>
<dbReference type="Gene3D" id="2.40.50.40">
    <property type="match status" value="1"/>
</dbReference>
<dbReference type="Pfam" id="PF24626">
    <property type="entry name" value="SH3_Tf2-1"/>
    <property type="match status" value="1"/>
</dbReference>
<dbReference type="InterPro" id="IPR000953">
    <property type="entry name" value="Chromo/chromo_shadow_dom"/>
</dbReference>
<dbReference type="SUPFAM" id="SSF54160">
    <property type="entry name" value="Chromo domain-like"/>
    <property type="match status" value="1"/>
</dbReference>
<dbReference type="Proteomes" id="UP001529510">
    <property type="component" value="Unassembled WGS sequence"/>
</dbReference>
<dbReference type="Pfam" id="PF00385">
    <property type="entry name" value="Chromo"/>
    <property type="match status" value="1"/>
</dbReference>
<dbReference type="AlphaFoldDB" id="A0ABD0MNU2"/>
<sequence length="201" mass="23287">KLCCVPESGKMKRVHRRENPQYQPGDQVWLSTRDLRLRLPCHELSPHYIGPFKILRQINEVTYQLQLPPRYRIHPTFHNPPKPELELNPLLEQPTIYTVHEILESRHRGGWLEYLIDWEGYGPEERSWIARGDILDPCLLQEFHRNHPNCPAPCSRDHPRRRVRASGATPGGGGNLRHSPQPPTAAVSPEASHFRSESPEF</sequence>
<accession>A0ABD0MNU2</accession>
<evidence type="ECO:0000256" key="2">
    <source>
        <dbReference type="SAM" id="MobiDB-lite"/>
    </source>
</evidence>
<reference evidence="4 5" key="1">
    <citation type="submission" date="2024-05" db="EMBL/GenBank/DDBJ databases">
        <title>Genome sequencing and assembly of Indian major carp, Cirrhinus mrigala (Hamilton, 1822).</title>
        <authorList>
            <person name="Mohindra V."/>
            <person name="Chowdhury L.M."/>
            <person name="Lal K."/>
            <person name="Jena J.K."/>
        </authorList>
    </citation>
    <scope>NUCLEOTIDE SEQUENCE [LARGE SCALE GENOMIC DNA]</scope>
    <source>
        <strain evidence="4">CM1030</strain>
        <tissue evidence="4">Blood</tissue>
    </source>
</reference>
<feature type="compositionally biased region" description="Basic and acidic residues" evidence="2">
    <location>
        <begin position="192"/>
        <end position="201"/>
    </location>
</feature>
<dbReference type="PANTHER" id="PTHR46148:SF52">
    <property type="entry name" value="OS04G0603800 PROTEIN"/>
    <property type="match status" value="1"/>
</dbReference>
<evidence type="ECO:0000256" key="1">
    <source>
        <dbReference type="ARBA" id="ARBA00004123"/>
    </source>
</evidence>
<organism evidence="4 5">
    <name type="scientific">Cirrhinus mrigala</name>
    <name type="common">Mrigala</name>
    <dbReference type="NCBI Taxonomy" id="683832"/>
    <lineage>
        <taxon>Eukaryota</taxon>
        <taxon>Metazoa</taxon>
        <taxon>Chordata</taxon>
        <taxon>Craniata</taxon>
        <taxon>Vertebrata</taxon>
        <taxon>Euteleostomi</taxon>
        <taxon>Actinopterygii</taxon>
        <taxon>Neopterygii</taxon>
        <taxon>Teleostei</taxon>
        <taxon>Ostariophysi</taxon>
        <taxon>Cypriniformes</taxon>
        <taxon>Cyprinidae</taxon>
        <taxon>Labeoninae</taxon>
        <taxon>Labeonini</taxon>
        <taxon>Cirrhinus</taxon>
    </lineage>
</organism>
<dbReference type="SMART" id="SM00298">
    <property type="entry name" value="CHROMO"/>
    <property type="match status" value="1"/>
</dbReference>
<dbReference type="GO" id="GO:0005634">
    <property type="term" value="C:nucleus"/>
    <property type="evidence" value="ECO:0007669"/>
    <property type="project" value="UniProtKB-SubCell"/>
</dbReference>
<comment type="subcellular location">
    <subcellularLocation>
        <location evidence="1">Nucleus</location>
    </subcellularLocation>
</comment>
<feature type="region of interest" description="Disordered" evidence="2">
    <location>
        <begin position="150"/>
        <end position="201"/>
    </location>
</feature>
<evidence type="ECO:0000313" key="4">
    <source>
        <dbReference type="EMBL" id="KAL0151594.1"/>
    </source>
</evidence>
<evidence type="ECO:0000313" key="5">
    <source>
        <dbReference type="Proteomes" id="UP001529510"/>
    </source>
</evidence>
<protein>
    <recommendedName>
        <fullName evidence="3">Chromo domain-containing protein</fullName>
    </recommendedName>
</protein>
<dbReference type="InterPro" id="IPR016197">
    <property type="entry name" value="Chromo-like_dom_sf"/>
</dbReference>
<dbReference type="PANTHER" id="PTHR46148">
    <property type="entry name" value="CHROMO DOMAIN-CONTAINING PROTEIN"/>
    <property type="match status" value="1"/>
</dbReference>
<name>A0ABD0MNU2_CIRMR</name>
<dbReference type="EMBL" id="JAMKFB020000235">
    <property type="protein sequence ID" value="KAL0151594.1"/>
    <property type="molecule type" value="Genomic_DNA"/>
</dbReference>
<dbReference type="InterPro" id="IPR056924">
    <property type="entry name" value="SH3_Tf2-1"/>
</dbReference>
<dbReference type="InterPro" id="IPR023780">
    <property type="entry name" value="Chromo_domain"/>
</dbReference>
<gene>
    <name evidence="4" type="ORF">M9458_053111</name>
</gene>
<dbReference type="PROSITE" id="PS50013">
    <property type="entry name" value="CHROMO_2"/>
    <property type="match status" value="1"/>
</dbReference>
<feature type="non-terminal residue" evidence="4">
    <location>
        <position position="1"/>
    </location>
</feature>
<keyword evidence="5" id="KW-1185">Reference proteome</keyword>
<feature type="domain" description="Chromo" evidence="3">
    <location>
        <begin position="97"/>
        <end position="155"/>
    </location>
</feature>